<dbReference type="EMBL" id="DQID01000340">
    <property type="protein sequence ID" value="HCT15758.1"/>
    <property type="molecule type" value="Genomic_DNA"/>
</dbReference>
<comment type="similarity">
    <text evidence="2">Belongs to the NlpA lipoprotein family.</text>
</comment>
<sequence length="283" mass="30934">MTIFTHHSRALRAIAAVTASAGIVAGLAACADDGTGKSDDTIRVATSPGPYSELFQQGVQPILEKDGYKVEIKDFTELQQADTALQENTADLNVDQHTAYMKNFNKETGADLASLTQIPTVPSGLYSSKHKDLKEIADGQSVSVPEDASNTSRALRLLKQAGWITVKPGTDETSIRMQDIADNPHNLDIRTMDSAFIPRGLDDVDWAVIPGSMAYASGVDQKLELLQEELLPDLILVAVTQQDQVDSDWAKAVTDAYRSDEFADYLKGRNEGNYWFVPDDLKK</sequence>
<dbReference type="Proteomes" id="UP000261739">
    <property type="component" value="Unassembled WGS sequence"/>
</dbReference>
<dbReference type="SUPFAM" id="SSF53850">
    <property type="entry name" value="Periplasmic binding protein-like II"/>
    <property type="match status" value="1"/>
</dbReference>
<dbReference type="AlphaFoldDB" id="A0A3D4T2J5"/>
<evidence type="ECO:0000256" key="1">
    <source>
        <dbReference type="ARBA" id="ARBA00004635"/>
    </source>
</evidence>
<evidence type="ECO:0000256" key="5">
    <source>
        <dbReference type="ARBA" id="ARBA00023139"/>
    </source>
</evidence>
<evidence type="ECO:0000256" key="6">
    <source>
        <dbReference type="ARBA" id="ARBA00023288"/>
    </source>
</evidence>
<reference evidence="8 9" key="1">
    <citation type="journal article" date="2018" name="Nat. Biotechnol.">
        <title>A standardized bacterial taxonomy based on genome phylogeny substantially revises the tree of life.</title>
        <authorList>
            <person name="Parks D.H."/>
            <person name="Chuvochina M."/>
            <person name="Waite D.W."/>
            <person name="Rinke C."/>
            <person name="Skarshewski A."/>
            <person name="Chaumeil P.A."/>
            <person name="Hugenholtz P."/>
        </authorList>
    </citation>
    <scope>NUCLEOTIDE SEQUENCE [LARGE SCALE GENOMIC DNA]</scope>
    <source>
        <strain evidence="8">UBA11247</strain>
    </source>
</reference>
<feature type="chain" id="PRO_5017779183" evidence="7">
    <location>
        <begin position="32"/>
        <end position="283"/>
    </location>
</feature>
<evidence type="ECO:0000313" key="8">
    <source>
        <dbReference type="EMBL" id="HCT15758.1"/>
    </source>
</evidence>
<comment type="subcellular location">
    <subcellularLocation>
        <location evidence="1">Membrane</location>
        <topology evidence="1">Lipid-anchor</topology>
    </subcellularLocation>
</comment>
<evidence type="ECO:0000256" key="7">
    <source>
        <dbReference type="SAM" id="SignalP"/>
    </source>
</evidence>
<feature type="signal peptide" evidence="7">
    <location>
        <begin position="1"/>
        <end position="31"/>
    </location>
</feature>
<keyword evidence="3 7" id="KW-0732">Signal</keyword>
<dbReference type="Gene3D" id="3.40.190.10">
    <property type="entry name" value="Periplasmic binding protein-like II"/>
    <property type="match status" value="2"/>
</dbReference>
<comment type="caution">
    <text evidence="8">The sequence shown here is derived from an EMBL/GenBank/DDBJ whole genome shotgun (WGS) entry which is preliminary data.</text>
</comment>
<keyword evidence="4" id="KW-0472">Membrane</keyword>
<dbReference type="RefSeq" id="WP_010121618.1">
    <property type="nucleotide sequence ID" value="NZ_DAITTW010000051.1"/>
</dbReference>
<protein>
    <submittedName>
        <fullName evidence="8">Metal ABC transporter substrate-binding protein</fullName>
    </submittedName>
</protein>
<dbReference type="PANTHER" id="PTHR30429:SF0">
    <property type="entry name" value="METHIONINE-BINDING LIPOPROTEIN METQ"/>
    <property type="match status" value="1"/>
</dbReference>
<name>A0A3D4T2J5_9CORY</name>
<keyword evidence="6" id="KW-0449">Lipoprotein</keyword>
<organism evidence="8 9">
    <name type="scientific">Corynebacterium nuruki</name>
    <dbReference type="NCBI Taxonomy" id="1032851"/>
    <lineage>
        <taxon>Bacteria</taxon>
        <taxon>Bacillati</taxon>
        <taxon>Actinomycetota</taxon>
        <taxon>Actinomycetes</taxon>
        <taxon>Mycobacteriales</taxon>
        <taxon>Corynebacteriaceae</taxon>
        <taxon>Corynebacterium</taxon>
    </lineage>
</organism>
<dbReference type="STRING" id="863239.GCA_000213935_00780"/>
<gene>
    <name evidence="8" type="ORF">DIW82_13495</name>
</gene>
<evidence type="ECO:0000256" key="4">
    <source>
        <dbReference type="ARBA" id="ARBA00023136"/>
    </source>
</evidence>
<accession>A0A3D4T2J5</accession>
<dbReference type="PANTHER" id="PTHR30429">
    <property type="entry name" value="D-METHIONINE-BINDING LIPOPROTEIN METQ"/>
    <property type="match status" value="1"/>
</dbReference>
<dbReference type="GO" id="GO:0016020">
    <property type="term" value="C:membrane"/>
    <property type="evidence" value="ECO:0007669"/>
    <property type="project" value="UniProtKB-SubCell"/>
</dbReference>
<keyword evidence="5" id="KW-0564">Palmitate</keyword>
<proteinExistence type="inferred from homology"/>
<dbReference type="InterPro" id="IPR004872">
    <property type="entry name" value="Lipoprotein_NlpA"/>
</dbReference>
<evidence type="ECO:0000256" key="3">
    <source>
        <dbReference type="ARBA" id="ARBA00022729"/>
    </source>
</evidence>
<evidence type="ECO:0000256" key="2">
    <source>
        <dbReference type="ARBA" id="ARBA00008973"/>
    </source>
</evidence>
<evidence type="ECO:0000313" key="9">
    <source>
        <dbReference type="Proteomes" id="UP000261739"/>
    </source>
</evidence>
<dbReference type="Pfam" id="PF03180">
    <property type="entry name" value="Lipoprotein_9"/>
    <property type="match status" value="1"/>
</dbReference>